<evidence type="ECO:0000256" key="9">
    <source>
        <dbReference type="RuleBase" id="RU369079"/>
    </source>
</evidence>
<keyword evidence="5 9" id="KW-0812">Transmembrane</keyword>
<dbReference type="GO" id="GO:0015740">
    <property type="term" value="P:C4-dicarboxylate transport"/>
    <property type="evidence" value="ECO:0007669"/>
    <property type="project" value="TreeGrafter"/>
</dbReference>
<dbReference type="EMBL" id="JACVVX010000008">
    <property type="protein sequence ID" value="MBD0417039.1"/>
    <property type="molecule type" value="Genomic_DNA"/>
</dbReference>
<keyword evidence="6 9" id="KW-1133">Transmembrane helix</keyword>
<evidence type="ECO:0000256" key="6">
    <source>
        <dbReference type="ARBA" id="ARBA00022989"/>
    </source>
</evidence>
<keyword evidence="3" id="KW-1003">Cell membrane</keyword>
<reference evidence="11" key="1">
    <citation type="submission" date="2020-09" db="EMBL/GenBank/DDBJ databases">
        <title>Genome seq and assembly of Tianweitania sp.</title>
        <authorList>
            <person name="Chhetri G."/>
        </authorList>
    </citation>
    <scope>NUCLEOTIDE SEQUENCE</scope>
    <source>
        <strain evidence="11">Rool2</strain>
    </source>
</reference>
<comment type="similarity">
    <text evidence="8 9">Belongs to the TRAP transporter small permease family.</text>
</comment>
<keyword evidence="4 9" id="KW-0997">Cell inner membrane</keyword>
<feature type="domain" description="Tripartite ATP-independent periplasmic transporters DctQ component" evidence="10">
    <location>
        <begin position="23"/>
        <end position="146"/>
    </location>
</feature>
<dbReference type="InterPro" id="IPR055348">
    <property type="entry name" value="DctQ"/>
</dbReference>
<feature type="transmembrane region" description="Helical" evidence="9">
    <location>
        <begin position="12"/>
        <end position="35"/>
    </location>
</feature>
<feature type="transmembrane region" description="Helical" evidence="9">
    <location>
        <begin position="85"/>
        <end position="107"/>
    </location>
</feature>
<organism evidence="11 12">
    <name type="scientific">Oryzicola mucosus</name>
    <dbReference type="NCBI Taxonomy" id="2767425"/>
    <lineage>
        <taxon>Bacteria</taxon>
        <taxon>Pseudomonadati</taxon>
        <taxon>Pseudomonadota</taxon>
        <taxon>Alphaproteobacteria</taxon>
        <taxon>Hyphomicrobiales</taxon>
        <taxon>Phyllobacteriaceae</taxon>
        <taxon>Oryzicola</taxon>
    </lineage>
</organism>
<accession>A0A8J6U044</accession>
<dbReference type="GO" id="GO:0022857">
    <property type="term" value="F:transmembrane transporter activity"/>
    <property type="evidence" value="ECO:0007669"/>
    <property type="project" value="UniProtKB-UniRule"/>
</dbReference>
<dbReference type="PANTHER" id="PTHR35011:SF2">
    <property type="entry name" value="2,3-DIKETO-L-GULONATE TRAP TRANSPORTER SMALL PERMEASE PROTEIN YIAM"/>
    <property type="match status" value="1"/>
</dbReference>
<feature type="transmembrane region" description="Helical" evidence="9">
    <location>
        <begin position="127"/>
        <end position="148"/>
    </location>
</feature>
<evidence type="ECO:0000313" key="11">
    <source>
        <dbReference type="EMBL" id="MBD0417039.1"/>
    </source>
</evidence>
<evidence type="ECO:0000256" key="8">
    <source>
        <dbReference type="ARBA" id="ARBA00038436"/>
    </source>
</evidence>
<evidence type="ECO:0000256" key="5">
    <source>
        <dbReference type="ARBA" id="ARBA00022692"/>
    </source>
</evidence>
<protein>
    <recommendedName>
        <fullName evidence="9">TRAP transporter small permease protein</fullName>
    </recommendedName>
</protein>
<keyword evidence="2 9" id="KW-0813">Transport</keyword>
<dbReference type="Pfam" id="PF04290">
    <property type="entry name" value="DctQ"/>
    <property type="match status" value="1"/>
</dbReference>
<keyword evidence="7 9" id="KW-0472">Membrane</keyword>
<comment type="caution">
    <text evidence="11">The sequence shown here is derived from an EMBL/GenBank/DDBJ whole genome shotgun (WGS) entry which is preliminary data.</text>
</comment>
<comment type="function">
    <text evidence="9">Part of the tripartite ATP-independent periplasmic (TRAP) transport system.</text>
</comment>
<evidence type="ECO:0000259" key="10">
    <source>
        <dbReference type="Pfam" id="PF04290"/>
    </source>
</evidence>
<dbReference type="GO" id="GO:0005886">
    <property type="term" value="C:plasma membrane"/>
    <property type="evidence" value="ECO:0007669"/>
    <property type="project" value="UniProtKB-SubCell"/>
</dbReference>
<evidence type="ECO:0000313" key="12">
    <source>
        <dbReference type="Proteomes" id="UP000643405"/>
    </source>
</evidence>
<sequence>MNVAIRTLVKPVEAIIAACMAVMLLLVFGNVVLRYVFNTGISVSDELSRLLFVWMVFLGAMAALVERAHLGVDTLVKRLSRTGRIVCFVLSNILMLYATWLIASGTWKQFGINLGMTTPVMGISQAWFFAPLLIFAALSAGWFCFMILRVMTGRIDSDELIGVRESEEEVDIEAFRRSDRDKP</sequence>
<proteinExistence type="inferred from homology"/>
<comment type="subcellular location">
    <subcellularLocation>
        <location evidence="1 9">Cell inner membrane</location>
        <topology evidence="1 9">Multi-pass membrane protein</topology>
    </subcellularLocation>
</comment>
<dbReference type="Proteomes" id="UP000643405">
    <property type="component" value="Unassembled WGS sequence"/>
</dbReference>
<comment type="subunit">
    <text evidence="9">The complex comprises the extracytoplasmic solute receptor protein and the two transmembrane proteins.</text>
</comment>
<dbReference type="InterPro" id="IPR007387">
    <property type="entry name" value="TRAP_DctQ"/>
</dbReference>
<dbReference type="AlphaFoldDB" id="A0A8J6U044"/>
<evidence type="ECO:0000256" key="2">
    <source>
        <dbReference type="ARBA" id="ARBA00022448"/>
    </source>
</evidence>
<evidence type="ECO:0000256" key="3">
    <source>
        <dbReference type="ARBA" id="ARBA00022475"/>
    </source>
</evidence>
<evidence type="ECO:0000256" key="4">
    <source>
        <dbReference type="ARBA" id="ARBA00022519"/>
    </source>
</evidence>
<name>A0A8J6U044_9HYPH</name>
<dbReference type="RefSeq" id="WP_188166467.1">
    <property type="nucleotide sequence ID" value="NZ_JACVVX010000008.1"/>
</dbReference>
<evidence type="ECO:0000256" key="1">
    <source>
        <dbReference type="ARBA" id="ARBA00004429"/>
    </source>
</evidence>
<evidence type="ECO:0000256" key="7">
    <source>
        <dbReference type="ARBA" id="ARBA00023136"/>
    </source>
</evidence>
<gene>
    <name evidence="11" type="ORF">ICI42_20510</name>
</gene>
<keyword evidence="12" id="KW-1185">Reference proteome</keyword>
<dbReference type="PANTHER" id="PTHR35011">
    <property type="entry name" value="2,3-DIKETO-L-GULONATE TRAP TRANSPORTER SMALL PERMEASE PROTEIN YIAM"/>
    <property type="match status" value="1"/>
</dbReference>
<feature type="transmembrane region" description="Helical" evidence="9">
    <location>
        <begin position="47"/>
        <end position="65"/>
    </location>
</feature>